<dbReference type="KEGG" id="sri:SELR_pSRC700150"/>
<accession>I0GVL1</accession>
<evidence type="ECO:0000259" key="1">
    <source>
        <dbReference type="Pfam" id="PF04754"/>
    </source>
</evidence>
<geneLocation type="plasmid" evidence="2 3">
    <name>pSRC7</name>
</geneLocation>
<evidence type="ECO:0000313" key="2">
    <source>
        <dbReference type="EMBL" id="BAL84798.1"/>
    </source>
</evidence>
<dbReference type="HOGENOM" id="CLU_066636_0_0_9"/>
<dbReference type="AlphaFoldDB" id="I0GVL1"/>
<reference evidence="2 3" key="1">
    <citation type="submission" date="2011-10" db="EMBL/GenBank/DDBJ databases">
        <title>Whole genome sequence of Selenomonas ruminantium subsp. lactilytica TAM6421.</title>
        <authorList>
            <person name="Oguchi A."/>
            <person name="Ankai A."/>
            <person name="Kaneko J."/>
            <person name="Yamada-Narita S."/>
            <person name="Fukui S."/>
            <person name="Takahashi M."/>
            <person name="Onodera T."/>
            <person name="Kojima S."/>
            <person name="Fushimi T."/>
            <person name="Abe N."/>
            <person name="Kamio Y."/>
            <person name="Yamazaki S."/>
            <person name="Fujita N."/>
        </authorList>
    </citation>
    <scope>NUCLEOTIDE SEQUENCE [LARGE SCALE GENOMIC DNA]</scope>
    <source>
        <strain evidence="3">NBRC 103574 / TAM6421</strain>
        <plasmid evidence="2 3">pSRC7</plasmid>
    </source>
</reference>
<proteinExistence type="predicted"/>
<organism evidence="2 3">
    <name type="scientific">Selenomonas ruminantium subsp. lactilytica (strain NBRC 103574 / TAM6421)</name>
    <dbReference type="NCBI Taxonomy" id="927704"/>
    <lineage>
        <taxon>Bacteria</taxon>
        <taxon>Bacillati</taxon>
        <taxon>Bacillota</taxon>
        <taxon>Negativicutes</taxon>
        <taxon>Selenomonadales</taxon>
        <taxon>Selenomonadaceae</taxon>
        <taxon>Selenomonas</taxon>
    </lineage>
</organism>
<gene>
    <name evidence="2" type="ordered locus">SELR_pSRC700150</name>
</gene>
<feature type="domain" description="Transposase (putative) YhgA-like" evidence="1">
    <location>
        <begin position="66"/>
        <end position="228"/>
    </location>
</feature>
<evidence type="ECO:0000313" key="3">
    <source>
        <dbReference type="Proteomes" id="UP000007887"/>
    </source>
</evidence>
<keyword evidence="2" id="KW-0614">Plasmid</keyword>
<name>I0GVL1_SELRL</name>
<sequence length="315" mass="35392">MRCPNLSDKDAVTKDYIKQPVQFADLFNGFCFDGEEIIRPEDLQEMDTTEIVLPYGSDGATLPEQKTRDVLKSLLKTDGKAAYCILGVENQSEIHNAMAIRNMLYDAITLAGQVEKTACSYRKAHDYGANKREFLSGFHLGDKVLPVITIVLHWGTDAWDAPLSLREMYPDDMNPKIVNYAADYKVNLVSPATMTDAQLDIFRSDLKEVLKFIKHSDNKEALMDLVNRNHNYQKLDKLAAQTISVCTNVDFKVPEGEELVDVCKAIEDIKKDALDEERRNTAVRMIKAGKLSLEEIAAYLAIPLANVKEIKNSLA</sequence>
<dbReference type="Proteomes" id="UP000007887">
    <property type="component" value="Plasmid pSRC7"/>
</dbReference>
<dbReference type="PATRIC" id="fig|927704.6.peg.3610"/>
<dbReference type="InterPro" id="IPR006842">
    <property type="entry name" value="Transposase_31"/>
</dbReference>
<dbReference type="EMBL" id="AP012296">
    <property type="protein sequence ID" value="BAL84798.1"/>
    <property type="molecule type" value="Genomic_DNA"/>
</dbReference>
<protein>
    <recommendedName>
        <fullName evidence="1">Transposase (putative) YhgA-like domain-containing protein</fullName>
    </recommendedName>
</protein>
<dbReference type="Pfam" id="PF04754">
    <property type="entry name" value="Transposase_31"/>
    <property type="match status" value="1"/>
</dbReference>